<feature type="compositionally biased region" description="Low complexity" evidence="14">
    <location>
        <begin position="232"/>
        <end position="241"/>
    </location>
</feature>
<feature type="compositionally biased region" description="Low complexity" evidence="14">
    <location>
        <begin position="582"/>
        <end position="602"/>
    </location>
</feature>
<keyword evidence="13" id="KW-0175">Coiled coil</keyword>
<evidence type="ECO:0000256" key="2">
    <source>
        <dbReference type="ARBA" id="ARBA00004629"/>
    </source>
</evidence>
<comment type="caution">
    <text evidence="15">The sequence shown here is derived from an EMBL/GenBank/DDBJ whole genome shotgun (WGS) entry which is preliminary data.</text>
</comment>
<feature type="compositionally biased region" description="Low complexity" evidence="14">
    <location>
        <begin position="532"/>
        <end position="550"/>
    </location>
</feature>
<evidence type="ECO:0000256" key="14">
    <source>
        <dbReference type="SAM" id="MobiDB-lite"/>
    </source>
</evidence>
<keyword evidence="12" id="KW-0137">Centromere</keyword>
<evidence type="ECO:0000256" key="1">
    <source>
        <dbReference type="ARBA" id="ARBA00004186"/>
    </source>
</evidence>
<protein>
    <submittedName>
        <fullName evidence="15">Uncharacterized protein</fullName>
    </submittedName>
</protein>
<evidence type="ECO:0000256" key="4">
    <source>
        <dbReference type="ARBA" id="ARBA00022454"/>
    </source>
</evidence>
<evidence type="ECO:0000313" key="16">
    <source>
        <dbReference type="Proteomes" id="UP000247498"/>
    </source>
</evidence>
<organism evidence="15 16">
    <name type="scientific">Raphidocelis subcapitata</name>
    <dbReference type="NCBI Taxonomy" id="307507"/>
    <lineage>
        <taxon>Eukaryota</taxon>
        <taxon>Viridiplantae</taxon>
        <taxon>Chlorophyta</taxon>
        <taxon>core chlorophytes</taxon>
        <taxon>Chlorophyceae</taxon>
        <taxon>CS clade</taxon>
        <taxon>Sphaeropleales</taxon>
        <taxon>Selenastraceae</taxon>
        <taxon>Raphidocelis</taxon>
    </lineage>
</organism>
<comment type="similarity">
    <text evidence="3">Belongs to the SKA3 family.</text>
</comment>
<keyword evidence="11" id="KW-0131">Cell cycle</keyword>
<accession>A0A2V0PMP0</accession>
<evidence type="ECO:0000256" key="8">
    <source>
        <dbReference type="ARBA" id="ARBA00022776"/>
    </source>
</evidence>
<keyword evidence="16" id="KW-1185">Reference proteome</keyword>
<comment type="subcellular location">
    <subcellularLocation>
        <location evidence="2">Chromosome</location>
        <location evidence="2">Centromere</location>
        <location evidence="2">Kinetochore</location>
    </subcellularLocation>
    <subcellularLocation>
        <location evidence="1">Cytoplasm</location>
        <location evidence="1">Cytoskeleton</location>
        <location evidence="1">Spindle</location>
    </subcellularLocation>
</comment>
<keyword evidence="7" id="KW-0493">Microtubule</keyword>
<dbReference type="GO" id="GO:0005876">
    <property type="term" value="C:spindle microtubule"/>
    <property type="evidence" value="ECO:0007669"/>
    <property type="project" value="TreeGrafter"/>
</dbReference>
<keyword evidence="8" id="KW-0498">Mitosis</keyword>
<keyword evidence="5" id="KW-0963">Cytoplasm</keyword>
<feature type="region of interest" description="Disordered" evidence="14">
    <location>
        <begin position="163"/>
        <end position="186"/>
    </location>
</feature>
<feature type="coiled-coil region" evidence="13">
    <location>
        <begin position="49"/>
        <end position="76"/>
    </location>
</feature>
<keyword evidence="10" id="KW-0206">Cytoskeleton</keyword>
<feature type="region of interest" description="Disordered" evidence="14">
    <location>
        <begin position="349"/>
        <end position="378"/>
    </location>
</feature>
<dbReference type="InParanoid" id="A0A2V0PMP0"/>
<gene>
    <name evidence="15" type="ORF">Rsub_12127</name>
</gene>
<evidence type="ECO:0000313" key="15">
    <source>
        <dbReference type="EMBL" id="GBF99160.1"/>
    </source>
</evidence>
<sequence length="721" mass="71561">MIGPRVMASTGLHKALERFAGELRGLTGRVSESIGSLKRGAESRPHAGVDAFRENLEDLEGQVADIAAEAQQLERVTTEAVCLEELLGHFVELYHSNRAGAALLVAHLERYGYQQPAGARPEPEDPCSGGAASAAPSCSEFCFEDGDEDADPTAHDVPRQYRHGAASASTSPVRRPLGQSASRSLPASPVSAALLSSGYVPSRLGIGQPGSPMRGGAAAAAAAAAFTLGAPPSAAAPRTAAGKLSAPAPRPSMGAASNATLTPEGLALLSPGLASKYACPSSGAPSEPGPGSGAVPPCDLPPGGNGLPAQGAGARARAGACRDLRLDYGRCSSDSPNLPIFGVTPRSASLPASTVEGLPEAPASGTASLGGCGGPPGASPLPGDAANCTGDLYDMLIRSNMGPAGADDTPPDAPAPPPHVRTGGGPQGRDGGSDEEEEEEGRGEAPARPSRPTTPGRSLPAGWHEAALQELESLSLTLSQMKRTPSRSRLAAALSSGDDGDGGAGGGGGGWGARAEAWEAADENRGSGGAGTAPEAPAAAREPLGAAPAPTGVLQQRQDQDAAASPPRRGPGADGEGKKHPAIAAAAAAAAQTPGTPTTRAAARRQQQLEAQQKAVATATGAGSGAVAPVGAEEFAALPAWCSRQLSLAELNAALEGLARARTAPSDGGDAAVSLDTLGALGFDAAKARAVFNCLSKLGRAAPQRAAGGGAVAYRLVAAPR</sequence>
<dbReference type="PANTHER" id="PTHR48118:SF1">
    <property type="entry name" value="SPINDLE AND KINETOCHORE-ASSOCIATED PROTEIN 3"/>
    <property type="match status" value="1"/>
</dbReference>
<feature type="region of interest" description="Disordered" evidence="14">
    <location>
        <begin position="399"/>
        <end position="465"/>
    </location>
</feature>
<dbReference type="InterPro" id="IPR033341">
    <property type="entry name" value="SKA3"/>
</dbReference>
<evidence type="ECO:0000256" key="9">
    <source>
        <dbReference type="ARBA" id="ARBA00022838"/>
    </source>
</evidence>
<dbReference type="PANTHER" id="PTHR48118">
    <property type="entry name" value="SPINDLE AND KINETOCHORE-ASSOCIATED PROTEIN 3"/>
    <property type="match status" value="1"/>
</dbReference>
<keyword evidence="4" id="KW-0158">Chromosome</keyword>
<feature type="region of interest" description="Disordered" evidence="14">
    <location>
        <begin position="478"/>
        <end position="602"/>
    </location>
</feature>
<evidence type="ECO:0000256" key="7">
    <source>
        <dbReference type="ARBA" id="ARBA00022701"/>
    </source>
</evidence>
<dbReference type="GO" id="GO:0007059">
    <property type="term" value="P:chromosome segregation"/>
    <property type="evidence" value="ECO:0007669"/>
    <property type="project" value="InterPro"/>
</dbReference>
<proteinExistence type="inferred from homology"/>
<evidence type="ECO:0000256" key="10">
    <source>
        <dbReference type="ARBA" id="ARBA00023212"/>
    </source>
</evidence>
<name>A0A2V0PMP0_9CHLO</name>
<evidence type="ECO:0000256" key="11">
    <source>
        <dbReference type="ARBA" id="ARBA00023306"/>
    </source>
</evidence>
<dbReference type="GO" id="GO:0000278">
    <property type="term" value="P:mitotic cell cycle"/>
    <property type="evidence" value="ECO:0007669"/>
    <property type="project" value="TreeGrafter"/>
</dbReference>
<keyword evidence="9" id="KW-0995">Kinetochore</keyword>
<evidence type="ECO:0000256" key="12">
    <source>
        <dbReference type="ARBA" id="ARBA00023328"/>
    </source>
</evidence>
<feature type="region of interest" description="Disordered" evidence="14">
    <location>
        <begin position="278"/>
        <end position="312"/>
    </location>
</feature>
<feature type="compositionally biased region" description="Gly residues" evidence="14">
    <location>
        <begin position="502"/>
        <end position="512"/>
    </location>
</feature>
<dbReference type="EMBL" id="BDRX01000147">
    <property type="protein sequence ID" value="GBF99160.1"/>
    <property type="molecule type" value="Genomic_DNA"/>
</dbReference>
<dbReference type="Proteomes" id="UP000247498">
    <property type="component" value="Unassembled WGS sequence"/>
</dbReference>
<feature type="region of interest" description="Disordered" evidence="14">
    <location>
        <begin position="232"/>
        <end position="258"/>
    </location>
</feature>
<dbReference type="GO" id="GO:0000940">
    <property type="term" value="C:outer kinetochore"/>
    <property type="evidence" value="ECO:0007669"/>
    <property type="project" value="InterPro"/>
</dbReference>
<evidence type="ECO:0000256" key="6">
    <source>
        <dbReference type="ARBA" id="ARBA00022618"/>
    </source>
</evidence>
<keyword evidence="6" id="KW-0132">Cell division</keyword>
<dbReference type="OrthoDB" id="552789at2759"/>
<evidence type="ECO:0000256" key="13">
    <source>
        <dbReference type="SAM" id="Coils"/>
    </source>
</evidence>
<evidence type="ECO:0000256" key="3">
    <source>
        <dbReference type="ARBA" id="ARBA00007716"/>
    </source>
</evidence>
<dbReference type="AlphaFoldDB" id="A0A2V0PMP0"/>
<feature type="compositionally biased region" description="Low complexity" evidence="14">
    <location>
        <begin position="487"/>
        <end position="497"/>
    </location>
</feature>
<dbReference type="GO" id="GO:0051301">
    <property type="term" value="P:cell division"/>
    <property type="evidence" value="ECO:0007669"/>
    <property type="project" value="UniProtKB-KW"/>
</dbReference>
<reference evidence="15 16" key="1">
    <citation type="journal article" date="2018" name="Sci. Rep.">
        <title>Raphidocelis subcapitata (=Pseudokirchneriella subcapitata) provides an insight into genome evolution and environmental adaptations in the Sphaeropleales.</title>
        <authorList>
            <person name="Suzuki S."/>
            <person name="Yamaguchi H."/>
            <person name="Nakajima N."/>
            <person name="Kawachi M."/>
        </authorList>
    </citation>
    <scope>NUCLEOTIDE SEQUENCE [LARGE SCALE GENOMIC DNA]</scope>
    <source>
        <strain evidence="15 16">NIES-35</strain>
    </source>
</reference>
<evidence type="ECO:0000256" key="5">
    <source>
        <dbReference type="ARBA" id="ARBA00022490"/>
    </source>
</evidence>